<dbReference type="Gene3D" id="3.40.50.300">
    <property type="entry name" value="P-loop containing nucleotide triphosphate hydrolases"/>
    <property type="match status" value="1"/>
</dbReference>
<dbReference type="HOGENOM" id="CLU_296995_0_0_1"/>
<dbReference type="InterPro" id="IPR056884">
    <property type="entry name" value="NPHP3-like_N"/>
</dbReference>
<dbReference type="SUPFAM" id="SSF52540">
    <property type="entry name" value="P-loop containing nucleoside triphosphate hydrolases"/>
    <property type="match status" value="1"/>
</dbReference>
<evidence type="ECO:0000313" key="6">
    <source>
        <dbReference type="Proteomes" id="UP000028045"/>
    </source>
</evidence>
<name>A0A084B7M2_STACB</name>
<dbReference type="EMBL" id="KL647833">
    <property type="protein sequence ID" value="KEY73551.1"/>
    <property type="molecule type" value="Genomic_DNA"/>
</dbReference>
<accession>A0A084B7M2</accession>
<evidence type="ECO:0000256" key="2">
    <source>
        <dbReference type="SAM" id="MobiDB-lite"/>
    </source>
</evidence>
<evidence type="ECO:0000259" key="4">
    <source>
        <dbReference type="Pfam" id="PF24883"/>
    </source>
</evidence>
<protein>
    <recommendedName>
        <fullName evidence="4">Nephrocystin 3-like N-terminal domain-containing protein</fullName>
    </recommendedName>
</protein>
<dbReference type="Pfam" id="PF24883">
    <property type="entry name" value="NPHP3_N"/>
    <property type="match status" value="1"/>
</dbReference>
<organism evidence="5 6">
    <name type="scientific">Stachybotrys chartarum (strain CBS 109288 / IBT 7711)</name>
    <name type="common">Toxic black mold</name>
    <name type="synonym">Stilbospora chartarum</name>
    <dbReference type="NCBI Taxonomy" id="1280523"/>
    <lineage>
        <taxon>Eukaryota</taxon>
        <taxon>Fungi</taxon>
        <taxon>Dikarya</taxon>
        <taxon>Ascomycota</taxon>
        <taxon>Pezizomycotina</taxon>
        <taxon>Sordariomycetes</taxon>
        <taxon>Hypocreomycetidae</taxon>
        <taxon>Hypocreales</taxon>
        <taxon>Stachybotryaceae</taxon>
        <taxon>Stachybotrys</taxon>
    </lineage>
</organism>
<reference evidence="5 6" key="1">
    <citation type="journal article" date="2014" name="BMC Genomics">
        <title>Comparative genome sequencing reveals chemotype-specific gene clusters in the toxigenic black mold Stachybotrys.</title>
        <authorList>
            <person name="Semeiks J."/>
            <person name="Borek D."/>
            <person name="Otwinowski Z."/>
            <person name="Grishin N.V."/>
        </authorList>
    </citation>
    <scope>NUCLEOTIDE SEQUENCE [LARGE SCALE GENOMIC DNA]</scope>
    <source>
        <strain evidence="6">CBS 109288 / IBT 7711</strain>
    </source>
</reference>
<gene>
    <name evidence="5" type="ORF">S7711_03710</name>
</gene>
<keyword evidence="3" id="KW-1133">Transmembrane helix</keyword>
<feature type="transmembrane region" description="Helical" evidence="3">
    <location>
        <begin position="1161"/>
        <end position="1179"/>
    </location>
</feature>
<dbReference type="PANTHER" id="PTHR10039">
    <property type="entry name" value="AMELOGENIN"/>
    <property type="match status" value="1"/>
</dbReference>
<proteinExistence type="predicted"/>
<dbReference type="InterPro" id="IPR027417">
    <property type="entry name" value="P-loop_NTPase"/>
</dbReference>
<keyword evidence="1" id="KW-0677">Repeat</keyword>
<dbReference type="AlphaFoldDB" id="A0A084B7M2"/>
<feature type="compositionally biased region" description="Polar residues" evidence="2">
    <location>
        <begin position="1107"/>
        <end position="1117"/>
    </location>
</feature>
<dbReference type="OrthoDB" id="443402at2759"/>
<feature type="region of interest" description="Disordered" evidence="2">
    <location>
        <begin position="1107"/>
        <end position="1127"/>
    </location>
</feature>
<dbReference type="PANTHER" id="PTHR10039:SF5">
    <property type="entry name" value="NACHT DOMAIN-CONTAINING PROTEIN"/>
    <property type="match status" value="1"/>
</dbReference>
<keyword evidence="3" id="KW-0472">Membrane</keyword>
<keyword evidence="3" id="KW-0812">Transmembrane</keyword>
<feature type="domain" description="Nephrocystin 3-like N-terminal" evidence="4">
    <location>
        <begin position="261"/>
        <end position="437"/>
    </location>
</feature>
<evidence type="ECO:0000256" key="3">
    <source>
        <dbReference type="SAM" id="Phobius"/>
    </source>
</evidence>
<sequence>MEPISALALACNILDLIDRAFKYAAIIKQIRDSETGLREKHEKLMSDTEGLSAIADELRHVQHEVSQAPVDARMREVAMQCNSICAAIQTIVEKCRRKRERSLLSAAGASIRIMLHKSDIEELQAQLESGQKMLMSLVSIKTLADMSKAKKELANVGRQIFEQTRQSKHYSSLVLEKLGTLDDYFRDISESMVTLQQLKDLLNAATEASDAIKIAQLLGSLYFPTMNERFRAVNDSAPCTFGWIFEEPQSLIKHQPGLQISFTDWLESGSGIFHIEGKPGSGKSTLMKYLCEHDMTLELLRTWAEGKTLIFSQFFFWRVGTPEERSLSGLIRGLLSGVILQYPPFAKLLFPKHWSKVGTPGLARARVIDLPDKEVVAAFDLLVGSPEIFEKVCLCFFIDGLDEFDENNGHTAYRLTEKLRQWASGSRQNVKLCVSSRQLPVFVNAFSPTQRLTLQIFTQDDITELVSQRLEKNAHFQAWRETRKEECNEIVEHILQHAEGVFLWVTVLLNQLEDGLVSGDSIEMLEAIVRSAPIELDDFICHILDSIPPRYRRHAFTFLTLAMRLKGTLLSGQKIDLHYEMHSDFPSGPEWELSLFSCSYLLEGLDRGTLAQAVMEVPTGFPTDLETFRHRIERARTRITAQCRGLIEAQDRVIKFTHRSIPEFLQRFLVGRFPLHELNDNLVTTALAWMTLVDISYKKGAEPERKCKSEADSDISSIASNVTSVTGNLWTDVELAVGEATGRLRDLVFCARQSCPDNHESTFRIFQLIEQMMLSRSFKVMKLVDLPLEEHSYGFLLNRGAVSIITLSAVYEPHGFFLWDYHNTSFSLTNGVEWFRANILRSLIATMPAILSTYGLYDKFFSFRVPIVKCLLGSGLNLDMEFDLRLGRLTRTLLESSGVNQDFVMSYASSLDPEDHTIHENYQSHEHQGARKYDRSDIRSVKSSLSLETERLNLWTYFIASFLAMHSDLPFGKLWLDARPSALWNELEIWLRHGVNCDITLTYWYYPWIDDDTDSTTSFSSDFRSNTDRNKNGPRNILWIVARDHNGIDFLELLGLESNFPSRLRSFMDLFESSGGTLTLEDFLKFNKPPNLETLLMLIESKNKALGNTASTDHPQATTDDLDTTGGLQGNAAKEDENENVAPVLVETLPTISGKPQSISIPWMAFTVVLALALSYFCTKLVKHL</sequence>
<dbReference type="Proteomes" id="UP000028045">
    <property type="component" value="Unassembled WGS sequence"/>
</dbReference>
<evidence type="ECO:0000313" key="5">
    <source>
        <dbReference type="EMBL" id="KEY73551.1"/>
    </source>
</evidence>
<keyword evidence="6" id="KW-1185">Reference proteome</keyword>
<evidence type="ECO:0000256" key="1">
    <source>
        <dbReference type="ARBA" id="ARBA00022737"/>
    </source>
</evidence>